<dbReference type="EMBL" id="JYDU01000146">
    <property type="protein sequence ID" value="KRX91101.1"/>
    <property type="molecule type" value="Genomic_DNA"/>
</dbReference>
<reference evidence="1 2" key="1">
    <citation type="submission" date="2015-01" db="EMBL/GenBank/DDBJ databases">
        <title>Evolution of Trichinella species and genotypes.</title>
        <authorList>
            <person name="Korhonen P.K."/>
            <person name="Edoardo P."/>
            <person name="Giuseppe L.R."/>
            <person name="Gasser R.B."/>
        </authorList>
    </citation>
    <scope>NUCLEOTIDE SEQUENCE [LARGE SCALE GENOMIC DNA]</scope>
    <source>
        <strain evidence="1">ISS141</strain>
    </source>
</reference>
<protein>
    <submittedName>
        <fullName evidence="1">Uncharacterized protein</fullName>
    </submittedName>
</protein>
<dbReference type="Proteomes" id="UP000054815">
    <property type="component" value="Unassembled WGS sequence"/>
</dbReference>
<evidence type="ECO:0000313" key="2">
    <source>
        <dbReference type="Proteomes" id="UP000054815"/>
    </source>
</evidence>
<evidence type="ECO:0000313" key="1">
    <source>
        <dbReference type="EMBL" id="KRX91101.1"/>
    </source>
</evidence>
<name>A0A0V0XT32_TRIPS</name>
<dbReference type="AlphaFoldDB" id="A0A0V0XT32"/>
<gene>
    <name evidence="1" type="ORF">T4E_9463</name>
</gene>
<comment type="caution">
    <text evidence="1">The sequence shown here is derived from an EMBL/GenBank/DDBJ whole genome shotgun (WGS) entry which is preliminary data.</text>
</comment>
<organism evidence="1 2">
    <name type="scientific">Trichinella pseudospiralis</name>
    <name type="common">Parasitic roundworm</name>
    <dbReference type="NCBI Taxonomy" id="6337"/>
    <lineage>
        <taxon>Eukaryota</taxon>
        <taxon>Metazoa</taxon>
        <taxon>Ecdysozoa</taxon>
        <taxon>Nematoda</taxon>
        <taxon>Enoplea</taxon>
        <taxon>Dorylaimia</taxon>
        <taxon>Trichinellida</taxon>
        <taxon>Trichinellidae</taxon>
        <taxon>Trichinella</taxon>
    </lineage>
</organism>
<accession>A0A0V0XT32</accession>
<sequence>MGGKLRKQIPFTVVALTCANKLQATYGEPQATGLACLLACLLSVRHWNVVVVVVSSTLLGDDNNQAHNKYQ</sequence>
<proteinExistence type="predicted"/>